<protein>
    <submittedName>
        <fullName evidence="4">DUF4179 domain-containing protein</fullName>
    </submittedName>
</protein>
<reference evidence="4" key="1">
    <citation type="submission" date="2021-05" db="EMBL/GenBank/DDBJ databases">
        <title>Novel Bacillus species.</title>
        <authorList>
            <person name="Liu G."/>
        </authorList>
    </citation>
    <scope>NUCLEOTIDE SEQUENCE</scope>
    <source>
        <strain evidence="4 6">FJAT-50051</strain>
    </source>
</reference>
<evidence type="ECO:0000256" key="1">
    <source>
        <dbReference type="SAM" id="Phobius"/>
    </source>
</evidence>
<organism evidence="4">
    <name type="scientific">Neobacillus citreus</name>
    <dbReference type="NCBI Taxonomy" id="2833578"/>
    <lineage>
        <taxon>Bacteria</taxon>
        <taxon>Bacillati</taxon>
        <taxon>Bacillota</taxon>
        <taxon>Bacilli</taxon>
        <taxon>Bacillales</taxon>
        <taxon>Bacillaceae</taxon>
        <taxon>Neobacillus</taxon>
    </lineage>
</organism>
<evidence type="ECO:0000259" key="3">
    <source>
        <dbReference type="Pfam" id="PF18705"/>
    </source>
</evidence>
<gene>
    <name evidence="5" type="ORF">KHB02_004640</name>
    <name evidence="4" type="ORF">KHB02_34415</name>
</gene>
<dbReference type="Gene3D" id="2.60.40.1640">
    <property type="entry name" value="Conserved domain protein"/>
    <property type="match status" value="1"/>
</dbReference>
<dbReference type="InterPro" id="IPR025436">
    <property type="entry name" value="DUF4179"/>
</dbReference>
<keyword evidence="1" id="KW-1133">Transmembrane helix</keyword>
<feature type="domain" description="DUF5643" evidence="3">
    <location>
        <begin position="218"/>
        <end position="339"/>
    </location>
</feature>
<dbReference type="Proteomes" id="UP000677265">
    <property type="component" value="Unassembled WGS sequence"/>
</dbReference>
<feature type="domain" description="DUF4179" evidence="2">
    <location>
        <begin position="40"/>
        <end position="129"/>
    </location>
</feature>
<dbReference type="Pfam" id="PF13786">
    <property type="entry name" value="DUF4179"/>
    <property type="match status" value="1"/>
</dbReference>
<dbReference type="InterPro" id="IPR040680">
    <property type="entry name" value="DUF5643"/>
</dbReference>
<accession>A0A942T7G8</accession>
<sequence>MSYYKKLANLNIDEIEPVAVSEIEKKRVKQHVMGVGAKKKIKVFKYMAVAATIALGATIGASFAVPSLASQIPFMNNIMSYFKDENSYTSNYSKFATSISQTQSSNGVSIMIEDAVFDGSSITISYAIETDKDLGTSPGMSSAFNVKGAEAIGAAGTIKKVNDTTYVGTEKITPTFRGSKPDRIEISWEPGAFKNLETDEFIAGDWHFAFEVSALENKSKLVNQSVTNHGVTVNIKSIETNGLSTVIHYEQVVEARILDKWPHVTAEIKSVQDDLGNSYSVDGNGGVSRDNGVSFEWSSTIKSIHPNAKSLTLVPVIYYSLGSGKGLETKEMDPITIELK</sequence>
<name>A0A942T7G8_9BACI</name>
<comment type="caution">
    <text evidence="4">The sequence shown here is derived from an EMBL/GenBank/DDBJ whole genome shotgun (WGS) entry which is preliminary data.</text>
</comment>
<dbReference type="EMBL" id="JAGYPE010000007">
    <property type="protein sequence ID" value="MBS4186461.1"/>
    <property type="molecule type" value="Genomic_DNA"/>
</dbReference>
<evidence type="ECO:0000259" key="2">
    <source>
        <dbReference type="Pfam" id="PF13786"/>
    </source>
</evidence>
<dbReference type="Pfam" id="PF18705">
    <property type="entry name" value="DUF5643"/>
    <property type="match status" value="1"/>
</dbReference>
<dbReference type="Gene3D" id="2.60.40.1630">
    <property type="entry name" value="bacillus anthracis domain"/>
    <property type="match status" value="1"/>
</dbReference>
<dbReference type="RefSeq" id="WP_213146266.1">
    <property type="nucleotide sequence ID" value="NZ_JAGYPE020000005.1"/>
</dbReference>
<dbReference type="EMBL" id="JAGYPE020000005">
    <property type="protein sequence ID" value="MCH6264813.1"/>
    <property type="molecule type" value="Genomic_DNA"/>
</dbReference>
<keyword evidence="6" id="KW-1185">Reference proteome</keyword>
<evidence type="ECO:0000313" key="6">
    <source>
        <dbReference type="Proteomes" id="UP000677265"/>
    </source>
</evidence>
<keyword evidence="1" id="KW-0472">Membrane</keyword>
<keyword evidence="1" id="KW-0812">Transmembrane</keyword>
<feature type="transmembrane region" description="Helical" evidence="1">
    <location>
        <begin position="43"/>
        <end position="65"/>
    </location>
</feature>
<dbReference type="AlphaFoldDB" id="A0A942T7G8"/>
<evidence type="ECO:0000313" key="4">
    <source>
        <dbReference type="EMBL" id="MBS4186461.1"/>
    </source>
</evidence>
<evidence type="ECO:0000313" key="5">
    <source>
        <dbReference type="EMBL" id="MCH6264813.1"/>
    </source>
</evidence>
<proteinExistence type="predicted"/>